<proteinExistence type="predicted"/>
<dbReference type="EMBL" id="MN739048">
    <property type="protein sequence ID" value="QHS85695.1"/>
    <property type="molecule type" value="Genomic_DNA"/>
</dbReference>
<reference evidence="1" key="1">
    <citation type="journal article" date="2020" name="Nature">
        <title>Giant virus diversity and host interactions through global metagenomics.</title>
        <authorList>
            <person name="Schulz F."/>
            <person name="Roux S."/>
            <person name="Paez-Espino D."/>
            <person name="Jungbluth S."/>
            <person name="Walsh D.A."/>
            <person name="Denef V.J."/>
            <person name="McMahon K.D."/>
            <person name="Konstantinidis K.T."/>
            <person name="Eloe-Fadrosh E.A."/>
            <person name="Kyrpides N.C."/>
            <person name="Woyke T."/>
        </authorList>
    </citation>
    <scope>NUCLEOTIDE SEQUENCE</scope>
    <source>
        <strain evidence="1">GVMAG-M-3300009185-36</strain>
    </source>
</reference>
<organism evidence="1">
    <name type="scientific">viral metagenome</name>
    <dbReference type="NCBI Taxonomy" id="1070528"/>
    <lineage>
        <taxon>unclassified sequences</taxon>
        <taxon>metagenomes</taxon>
        <taxon>organismal metagenomes</taxon>
    </lineage>
</organism>
<accession>A0A6C0B0E0</accession>
<sequence>MANNIRLGVLQYGVKTKSPYLISNAVMIFLSQKEAKQFWKIWFLSVRDVIYL</sequence>
<evidence type="ECO:0000313" key="1">
    <source>
        <dbReference type="EMBL" id="QHS85695.1"/>
    </source>
</evidence>
<name>A0A6C0B0E0_9ZZZZ</name>
<protein>
    <submittedName>
        <fullName evidence="1">Uncharacterized protein</fullName>
    </submittedName>
</protein>
<dbReference type="AlphaFoldDB" id="A0A6C0B0E0"/>